<name>A0ACB9A9A4_ARCLA</name>
<evidence type="ECO:0000313" key="1">
    <source>
        <dbReference type="EMBL" id="KAI3706564.1"/>
    </source>
</evidence>
<protein>
    <submittedName>
        <fullName evidence="1">Uncharacterized protein</fullName>
    </submittedName>
</protein>
<reference evidence="2" key="1">
    <citation type="journal article" date="2022" name="Mol. Ecol. Resour.">
        <title>The genomes of chicory, endive, great burdock and yacon provide insights into Asteraceae palaeo-polyploidization history and plant inulin production.</title>
        <authorList>
            <person name="Fan W."/>
            <person name="Wang S."/>
            <person name="Wang H."/>
            <person name="Wang A."/>
            <person name="Jiang F."/>
            <person name="Liu H."/>
            <person name="Zhao H."/>
            <person name="Xu D."/>
            <person name="Zhang Y."/>
        </authorList>
    </citation>
    <scope>NUCLEOTIDE SEQUENCE [LARGE SCALE GENOMIC DNA]</scope>
    <source>
        <strain evidence="2">cv. Niubang</strain>
    </source>
</reference>
<organism evidence="1 2">
    <name type="scientific">Arctium lappa</name>
    <name type="common">Greater burdock</name>
    <name type="synonym">Lappa major</name>
    <dbReference type="NCBI Taxonomy" id="4217"/>
    <lineage>
        <taxon>Eukaryota</taxon>
        <taxon>Viridiplantae</taxon>
        <taxon>Streptophyta</taxon>
        <taxon>Embryophyta</taxon>
        <taxon>Tracheophyta</taxon>
        <taxon>Spermatophyta</taxon>
        <taxon>Magnoliopsida</taxon>
        <taxon>eudicotyledons</taxon>
        <taxon>Gunneridae</taxon>
        <taxon>Pentapetalae</taxon>
        <taxon>asterids</taxon>
        <taxon>campanulids</taxon>
        <taxon>Asterales</taxon>
        <taxon>Asteraceae</taxon>
        <taxon>Carduoideae</taxon>
        <taxon>Cardueae</taxon>
        <taxon>Arctiinae</taxon>
        <taxon>Arctium</taxon>
    </lineage>
</organism>
<dbReference type="EMBL" id="CM042054">
    <property type="protein sequence ID" value="KAI3706564.1"/>
    <property type="molecule type" value="Genomic_DNA"/>
</dbReference>
<evidence type="ECO:0000313" key="2">
    <source>
        <dbReference type="Proteomes" id="UP001055879"/>
    </source>
</evidence>
<proteinExistence type="predicted"/>
<gene>
    <name evidence="1" type="ORF">L6452_24391</name>
</gene>
<reference evidence="1 2" key="2">
    <citation type="journal article" date="2022" name="Mol. Ecol. Resour.">
        <title>The genomes of chicory, endive, great burdock and yacon provide insights into Asteraceae paleo-polyploidization history and plant inulin production.</title>
        <authorList>
            <person name="Fan W."/>
            <person name="Wang S."/>
            <person name="Wang H."/>
            <person name="Wang A."/>
            <person name="Jiang F."/>
            <person name="Liu H."/>
            <person name="Zhao H."/>
            <person name="Xu D."/>
            <person name="Zhang Y."/>
        </authorList>
    </citation>
    <scope>NUCLEOTIDE SEQUENCE [LARGE SCALE GENOMIC DNA]</scope>
    <source>
        <strain evidence="2">cv. Niubang</strain>
    </source>
</reference>
<dbReference type="Proteomes" id="UP001055879">
    <property type="component" value="Linkage Group LG08"/>
</dbReference>
<keyword evidence="2" id="KW-1185">Reference proteome</keyword>
<sequence>MEIASSPSPPHQTPTTFFSQLKSSPSNIKHAVLEFSIIIKKIGEEDPRRIVHSLKVALAITLISMVYYLQPFYNGMGDSGMWAILTVVVVFEYTAGATLCKGMNRGFATLAAGALGLGAESLASLFGQTVKPVVIACLVFFLVAAATFSRFCPNIKRRYDYGVLIFILTFSLVSVSGYRVEKLIALAHQRVLTISFGGATCVIISICVCPVWAGEDLHNLIVLNLEKLASFLEGFGREYFRMSEGDKSFLEAYKSVLNSKATEESLANFAWWEVGHGKFRLRHPWKQYLKIGVLIRQCAYHIEALNGYLNEKFEASSEFQKIVQEPCMKMSLEVGKALKELALSMKLMIYPSTASIHMENCKKAVDELNTTLQASKVETWDIVETIPVIATTSILVNIIKCVETIYEAIEELSKQAHFKNLKDISSDINDKKRHFIIQHGGTVKPVEDGNNEEWVAINVQTRTIG</sequence>
<comment type="caution">
    <text evidence="1">The sequence shown here is derived from an EMBL/GenBank/DDBJ whole genome shotgun (WGS) entry which is preliminary data.</text>
</comment>
<accession>A0ACB9A9A4</accession>